<gene>
    <name evidence="1" type="ORF">M422DRAFT_55375</name>
</gene>
<protein>
    <submittedName>
        <fullName evidence="1">Uncharacterized protein</fullName>
    </submittedName>
</protein>
<dbReference type="AlphaFoldDB" id="A0A0C9UMP7"/>
<evidence type="ECO:0000313" key="1">
    <source>
        <dbReference type="EMBL" id="KIJ26756.1"/>
    </source>
</evidence>
<evidence type="ECO:0000313" key="2">
    <source>
        <dbReference type="Proteomes" id="UP000054279"/>
    </source>
</evidence>
<dbReference type="EMBL" id="KN837358">
    <property type="protein sequence ID" value="KIJ26756.1"/>
    <property type="molecule type" value="Genomic_DNA"/>
</dbReference>
<organism evidence="1 2">
    <name type="scientific">Sphaerobolus stellatus (strain SS14)</name>
    <dbReference type="NCBI Taxonomy" id="990650"/>
    <lineage>
        <taxon>Eukaryota</taxon>
        <taxon>Fungi</taxon>
        <taxon>Dikarya</taxon>
        <taxon>Basidiomycota</taxon>
        <taxon>Agaricomycotina</taxon>
        <taxon>Agaricomycetes</taxon>
        <taxon>Phallomycetidae</taxon>
        <taxon>Geastrales</taxon>
        <taxon>Sphaerobolaceae</taxon>
        <taxon>Sphaerobolus</taxon>
    </lineage>
</organism>
<accession>A0A0C9UMP7</accession>
<dbReference type="Proteomes" id="UP000054279">
    <property type="component" value="Unassembled WGS sequence"/>
</dbReference>
<name>A0A0C9UMP7_SPHS4</name>
<reference evidence="1 2" key="1">
    <citation type="submission" date="2014-06" db="EMBL/GenBank/DDBJ databases">
        <title>Evolutionary Origins and Diversification of the Mycorrhizal Mutualists.</title>
        <authorList>
            <consortium name="DOE Joint Genome Institute"/>
            <consortium name="Mycorrhizal Genomics Consortium"/>
            <person name="Kohler A."/>
            <person name="Kuo A."/>
            <person name="Nagy L.G."/>
            <person name="Floudas D."/>
            <person name="Copeland A."/>
            <person name="Barry K.W."/>
            <person name="Cichocki N."/>
            <person name="Veneault-Fourrey C."/>
            <person name="LaButti K."/>
            <person name="Lindquist E.A."/>
            <person name="Lipzen A."/>
            <person name="Lundell T."/>
            <person name="Morin E."/>
            <person name="Murat C."/>
            <person name="Riley R."/>
            <person name="Ohm R."/>
            <person name="Sun H."/>
            <person name="Tunlid A."/>
            <person name="Henrissat B."/>
            <person name="Grigoriev I.V."/>
            <person name="Hibbett D.S."/>
            <person name="Martin F."/>
        </authorList>
    </citation>
    <scope>NUCLEOTIDE SEQUENCE [LARGE SCALE GENOMIC DNA]</scope>
    <source>
        <strain evidence="1 2">SS14</strain>
    </source>
</reference>
<proteinExistence type="predicted"/>
<keyword evidence="2" id="KW-1185">Reference proteome</keyword>
<dbReference type="HOGENOM" id="CLU_1595608_0_0_1"/>
<sequence>MYLLNILKRALKNKSDGAADEDYDDDALSRDGNDGKLCGDMRNALQILRGPLLPLFQQPKNERSLFGARNQNPRWFLTCLATRSSTVLPVHHLFEVVPGLQFTFSEPGTKTPDGFSVLKQVRLFPFTICESLLHHANSQVHSLLLLLIQLFLHKLSLDAIILFFSDK</sequence>